<sequence>MNQQLDWINILYRYYYCQEAHDLANVFGNELSLALNAVTRITSAILAPSATGCVRSMKIHDLPTKKQGNETKIDFSDLTSEEEKQIFIQLNVDPSIGVGKEKIKQKEDDNKDAQSDDSNAIRLLLGEIRFLFNRTEGGAAEQIEIPLS</sequence>
<dbReference type="AlphaFoldDB" id="A0A5J4U880"/>
<accession>A0A5J4U880</accession>
<dbReference type="OrthoDB" id="299997at2759"/>
<organism evidence="1 2">
    <name type="scientific">Streblomastix strix</name>
    <dbReference type="NCBI Taxonomy" id="222440"/>
    <lineage>
        <taxon>Eukaryota</taxon>
        <taxon>Metamonada</taxon>
        <taxon>Preaxostyla</taxon>
        <taxon>Oxymonadida</taxon>
        <taxon>Streblomastigidae</taxon>
        <taxon>Streblomastix</taxon>
    </lineage>
</organism>
<dbReference type="EMBL" id="SNRW01019727">
    <property type="protein sequence ID" value="KAA6366111.1"/>
    <property type="molecule type" value="Genomic_DNA"/>
</dbReference>
<dbReference type="Proteomes" id="UP000324800">
    <property type="component" value="Unassembled WGS sequence"/>
</dbReference>
<proteinExistence type="predicted"/>
<name>A0A5J4U880_9EUKA</name>
<evidence type="ECO:0000313" key="1">
    <source>
        <dbReference type="EMBL" id="KAA6366111.1"/>
    </source>
</evidence>
<feature type="non-terminal residue" evidence="1">
    <location>
        <position position="148"/>
    </location>
</feature>
<reference evidence="1 2" key="1">
    <citation type="submission" date="2019-03" db="EMBL/GenBank/DDBJ databases">
        <title>Single cell metagenomics reveals metabolic interactions within the superorganism composed of flagellate Streblomastix strix and complex community of Bacteroidetes bacteria on its surface.</title>
        <authorList>
            <person name="Treitli S.C."/>
            <person name="Kolisko M."/>
            <person name="Husnik F."/>
            <person name="Keeling P."/>
            <person name="Hampl V."/>
        </authorList>
    </citation>
    <scope>NUCLEOTIDE SEQUENCE [LARGE SCALE GENOMIC DNA]</scope>
    <source>
        <strain evidence="1">ST1C</strain>
    </source>
</reference>
<evidence type="ECO:0000313" key="2">
    <source>
        <dbReference type="Proteomes" id="UP000324800"/>
    </source>
</evidence>
<protein>
    <submittedName>
        <fullName evidence="1">Uncharacterized protein</fullName>
    </submittedName>
</protein>
<gene>
    <name evidence="1" type="ORF">EZS28_038363</name>
</gene>
<comment type="caution">
    <text evidence="1">The sequence shown here is derived from an EMBL/GenBank/DDBJ whole genome shotgun (WGS) entry which is preliminary data.</text>
</comment>